<dbReference type="HOGENOM" id="CLU_083147_2_3_1"/>
<name>A0A0D2FMI6_9EURO</name>
<reference evidence="1 2" key="1">
    <citation type="submission" date="2015-01" db="EMBL/GenBank/DDBJ databases">
        <title>The Genome Sequence of Rhinocladiella mackenzie CBS 650.93.</title>
        <authorList>
            <consortium name="The Broad Institute Genomics Platform"/>
            <person name="Cuomo C."/>
            <person name="de Hoog S."/>
            <person name="Gorbushina A."/>
            <person name="Stielow B."/>
            <person name="Teixiera M."/>
            <person name="Abouelleil A."/>
            <person name="Chapman S.B."/>
            <person name="Priest M."/>
            <person name="Young S.K."/>
            <person name="Wortman J."/>
            <person name="Nusbaum C."/>
            <person name="Birren B."/>
        </authorList>
    </citation>
    <scope>NUCLEOTIDE SEQUENCE [LARGE SCALE GENOMIC DNA]</scope>
    <source>
        <strain evidence="1 2">CBS 650.93</strain>
    </source>
</reference>
<keyword evidence="2" id="KW-1185">Reference proteome</keyword>
<proteinExistence type="predicted"/>
<sequence>MAQPPMRPGGVMEKPVNGAAAYAHAPGAHGKWTFGLFDCCSPFGTCCMATWCPCILYGKTYAREHGDPDSSGCNGSCCAFYCLMCIGGSCILQCINRTSTREKYGIEGSSFSDFCTSCWCACCQLIQEDKESIVRTTGMDPKTKQPYASPHQMTYP</sequence>
<gene>
    <name evidence="1" type="ORF">Z518_06769</name>
</gene>
<dbReference type="OrthoDB" id="1045822at2759"/>
<organism evidence="1 2">
    <name type="scientific">Rhinocladiella mackenziei CBS 650.93</name>
    <dbReference type="NCBI Taxonomy" id="1442369"/>
    <lineage>
        <taxon>Eukaryota</taxon>
        <taxon>Fungi</taxon>
        <taxon>Dikarya</taxon>
        <taxon>Ascomycota</taxon>
        <taxon>Pezizomycotina</taxon>
        <taxon>Eurotiomycetes</taxon>
        <taxon>Chaetothyriomycetidae</taxon>
        <taxon>Chaetothyriales</taxon>
        <taxon>Herpotrichiellaceae</taxon>
        <taxon>Rhinocladiella</taxon>
    </lineage>
</organism>
<dbReference type="RefSeq" id="XP_013270353.1">
    <property type="nucleotide sequence ID" value="XM_013414899.1"/>
</dbReference>
<evidence type="ECO:0000313" key="2">
    <source>
        <dbReference type="Proteomes" id="UP000053617"/>
    </source>
</evidence>
<evidence type="ECO:0000313" key="1">
    <source>
        <dbReference type="EMBL" id="KIX03217.1"/>
    </source>
</evidence>
<dbReference type="VEuPathDB" id="FungiDB:Z518_06769"/>
<accession>A0A0D2FMI6</accession>
<dbReference type="Proteomes" id="UP000053617">
    <property type="component" value="Unassembled WGS sequence"/>
</dbReference>
<dbReference type="STRING" id="1442369.A0A0D2FMI6"/>
<dbReference type="PANTHER" id="PTHR15907">
    <property type="entry name" value="DUF614 FAMILY PROTEIN-RELATED"/>
    <property type="match status" value="1"/>
</dbReference>
<dbReference type="AlphaFoldDB" id="A0A0D2FMI6"/>
<dbReference type="GeneID" id="25294840"/>
<evidence type="ECO:0008006" key="3">
    <source>
        <dbReference type="Google" id="ProtNLM"/>
    </source>
</evidence>
<dbReference type="InterPro" id="IPR006461">
    <property type="entry name" value="PLAC_motif_containing"/>
</dbReference>
<dbReference type="EMBL" id="KN847479">
    <property type="protein sequence ID" value="KIX03217.1"/>
    <property type="molecule type" value="Genomic_DNA"/>
</dbReference>
<protein>
    <recommendedName>
        <fullName evidence="3">DUF614 domain protein</fullName>
    </recommendedName>
</protein>
<dbReference type="NCBIfam" id="TIGR01571">
    <property type="entry name" value="A_thal_Cys_rich"/>
    <property type="match status" value="1"/>
</dbReference>
<dbReference type="Pfam" id="PF04749">
    <property type="entry name" value="PLAC8"/>
    <property type="match status" value="1"/>
</dbReference>